<feature type="region of interest" description="Disordered" evidence="7">
    <location>
        <begin position="1"/>
        <end position="44"/>
    </location>
</feature>
<feature type="compositionally biased region" description="Low complexity" evidence="7">
    <location>
        <begin position="801"/>
        <end position="810"/>
    </location>
</feature>
<keyword evidence="2 6" id="KW-0547">Nucleotide-binding</keyword>
<name>A0A9P7GEN0_9AGAR</name>
<dbReference type="Gene3D" id="1.10.510.10">
    <property type="entry name" value="Transferase(Phosphotransferase) domain 1"/>
    <property type="match status" value="1"/>
</dbReference>
<keyword evidence="4 6" id="KW-0067">ATP-binding</keyword>
<dbReference type="OrthoDB" id="5337378at2759"/>
<dbReference type="Gene3D" id="3.30.200.20">
    <property type="entry name" value="Phosphorylase Kinase, domain 1"/>
    <property type="match status" value="1"/>
</dbReference>
<dbReference type="GO" id="GO:0004672">
    <property type="term" value="F:protein kinase activity"/>
    <property type="evidence" value="ECO:0007669"/>
    <property type="project" value="InterPro"/>
</dbReference>
<feature type="region of interest" description="Disordered" evidence="7">
    <location>
        <begin position="470"/>
        <end position="501"/>
    </location>
</feature>
<keyword evidence="1" id="KW-0808">Transferase</keyword>
<feature type="compositionally biased region" description="Polar residues" evidence="7">
    <location>
        <begin position="811"/>
        <end position="831"/>
    </location>
</feature>
<evidence type="ECO:0000256" key="7">
    <source>
        <dbReference type="SAM" id="MobiDB-lite"/>
    </source>
</evidence>
<evidence type="ECO:0000256" key="1">
    <source>
        <dbReference type="ARBA" id="ARBA00022679"/>
    </source>
</evidence>
<dbReference type="PROSITE" id="PS00108">
    <property type="entry name" value="PROTEIN_KINASE_ST"/>
    <property type="match status" value="1"/>
</dbReference>
<dbReference type="Pfam" id="PF00069">
    <property type="entry name" value="Pkinase"/>
    <property type="match status" value="1"/>
</dbReference>
<organism evidence="9 10">
    <name type="scientific">Asterophora parasitica</name>
    <dbReference type="NCBI Taxonomy" id="117018"/>
    <lineage>
        <taxon>Eukaryota</taxon>
        <taxon>Fungi</taxon>
        <taxon>Dikarya</taxon>
        <taxon>Basidiomycota</taxon>
        <taxon>Agaricomycotina</taxon>
        <taxon>Agaricomycetes</taxon>
        <taxon>Agaricomycetidae</taxon>
        <taxon>Agaricales</taxon>
        <taxon>Tricholomatineae</taxon>
        <taxon>Lyophyllaceae</taxon>
        <taxon>Asterophora</taxon>
    </lineage>
</organism>
<evidence type="ECO:0000313" key="9">
    <source>
        <dbReference type="EMBL" id="KAG5648561.1"/>
    </source>
</evidence>
<dbReference type="Proteomes" id="UP000775547">
    <property type="component" value="Unassembled WGS sequence"/>
</dbReference>
<dbReference type="InterPro" id="IPR050339">
    <property type="entry name" value="CC_SR_Kinase"/>
</dbReference>
<dbReference type="InterPro" id="IPR011009">
    <property type="entry name" value="Kinase-like_dom_sf"/>
</dbReference>
<comment type="similarity">
    <text evidence="5">Belongs to the protein kinase superfamily. Ser/Thr protein kinase family. GCN2 subfamily.</text>
</comment>
<dbReference type="GO" id="GO:0005737">
    <property type="term" value="C:cytoplasm"/>
    <property type="evidence" value="ECO:0007669"/>
    <property type="project" value="TreeGrafter"/>
</dbReference>
<evidence type="ECO:0000256" key="2">
    <source>
        <dbReference type="ARBA" id="ARBA00022741"/>
    </source>
</evidence>
<feature type="compositionally biased region" description="Polar residues" evidence="7">
    <location>
        <begin position="777"/>
        <end position="791"/>
    </location>
</feature>
<reference evidence="9" key="1">
    <citation type="submission" date="2020-07" db="EMBL/GenBank/DDBJ databases">
        <authorList>
            <person name="Nieuwenhuis M."/>
            <person name="Van De Peppel L.J.J."/>
        </authorList>
    </citation>
    <scope>NUCLEOTIDE SEQUENCE</scope>
    <source>
        <strain evidence="9">AP01</strain>
        <tissue evidence="9">Mycelium</tissue>
    </source>
</reference>
<feature type="compositionally biased region" description="Polar residues" evidence="7">
    <location>
        <begin position="430"/>
        <end position="440"/>
    </location>
</feature>
<dbReference type="EMBL" id="JABCKV010000002">
    <property type="protein sequence ID" value="KAG5648561.1"/>
    <property type="molecule type" value="Genomic_DNA"/>
</dbReference>
<evidence type="ECO:0000313" key="10">
    <source>
        <dbReference type="Proteomes" id="UP000775547"/>
    </source>
</evidence>
<evidence type="ECO:0000256" key="3">
    <source>
        <dbReference type="ARBA" id="ARBA00022777"/>
    </source>
</evidence>
<keyword evidence="10" id="KW-1185">Reference proteome</keyword>
<evidence type="ECO:0000256" key="6">
    <source>
        <dbReference type="PROSITE-ProRule" id="PRU10141"/>
    </source>
</evidence>
<feature type="region of interest" description="Disordered" evidence="7">
    <location>
        <begin position="309"/>
        <end position="446"/>
    </location>
</feature>
<proteinExistence type="inferred from homology"/>
<sequence length="1183" mass="128910">MIASTPTKDYMSFRTHNPSISPSFRPRHCTPPRLISTSNDPPSYDSPMLTPSHLRQRPLFPNPFNPELADTDDLFLQSPYKSPAQAHHLHSLYAKKPQATIADDDEGSIFLSSPSSSFSPFFPTSSSQPLRTPVKQIHRFPSRTALSVKQTNTGAMPSDALTPATRVGVGTKRKSTPHSTPIRQHNLTPLMISSQRTHHGTPTDVTMLDRLAPLPAPKFTAAATPQSNAETDAHLRRQTATLTRLKLTDFIDAADDVGGDNNDSGCEMDDAHRMYSGSAMLLAMAGFAEKEKEKEEVAEAISPGGHIVKRRARRRPLSSELLESARPVLSPRKAPASNAGTHRSRHTGIVFPSAPSRKRTSSGSSSSELGSPVPRRRVSNARPLPPKLPFVTQTSSRLPMRRQDSVSSATVFFGPAIPPATKSAPAARARNNTSLSSSSAPLGVTQRPHVINRHSYAGTSLNSLQAWNTIQTRDPSPSPKSSPPAHAAHSNSQDDYDQDMFFGSGTAESSFMFSVTEGTPSPRAKRTIPATLPRKYKPRDSGVVLSDEEDDNMSIGGDYLHAVPAASTSVGSIHSDTDDNLVTPGFGPESGSGWPSVFVTGTDDVGSGEGLDVDAFIMRTLAAAASKGVQEAKKKVPGTPVKKVKTTYLPGGARPWQSAVASKVGLRYDVEPKKGKVPRQSLPAAFPPRGKKAGKLTLDQSTDSEDDDDSPGRRRDKYVGLGLGRPSASTPYDGNPLLSRTRLLLRRSSSGAFSSGSESMSSSGTPTRMKGKDWGLLQTTPRIASQLSPSKNAFKLSPVRSTSGSSTSSGATLNSPSIPSSRRFPTSNSQVPRPIPMAHRLSEPFAEEQPGRFERDFLEDDEVGSGEFGKVIKVRCKNGNNGEVYAVKKSKRFEGPRHRLRLREEVQVLQHLSQIAASTSSYEGNRHPNVLTYIDSWEENEALFIRTELCESGNLAQFLWEFGRVYPRLSEDRVWKIVVDLSNGLRFIHDAGVIHLDLKPSNVFVTAEGRFKIGDFGMATLWPRPNQLEISSDGAGGGFEREGDKLYLAPEVLQGRYSKAADVFSFGMTILETATNIVVPDQGEAWHRLRREDFAQIDLDESPELLDMIRQMMRTEPSMRMSIHAVCDHPIVSRARTFMERVYLEAKRDGTSVFAASPLSSVHPGFLEEILERGENGAMDISA</sequence>
<gene>
    <name evidence="9" type="ORF">DXG03_003172</name>
</gene>
<reference evidence="9" key="2">
    <citation type="submission" date="2021-10" db="EMBL/GenBank/DDBJ databases">
        <title>Phylogenomics reveals ancestral predisposition of the termite-cultivated fungus Termitomyces towards a domesticated lifestyle.</title>
        <authorList>
            <person name="Auxier B."/>
            <person name="Grum-Grzhimaylo A."/>
            <person name="Cardenas M.E."/>
            <person name="Lodge J.D."/>
            <person name="Laessoe T."/>
            <person name="Pedersen O."/>
            <person name="Smith M.E."/>
            <person name="Kuyper T.W."/>
            <person name="Franco-Molano E.A."/>
            <person name="Baroni T.J."/>
            <person name="Aanen D.K."/>
        </authorList>
    </citation>
    <scope>NUCLEOTIDE SEQUENCE</scope>
    <source>
        <strain evidence="9">AP01</strain>
        <tissue evidence="9">Mycelium</tissue>
    </source>
</reference>
<dbReference type="InterPro" id="IPR000719">
    <property type="entry name" value="Prot_kinase_dom"/>
</dbReference>
<evidence type="ECO:0000256" key="4">
    <source>
        <dbReference type="ARBA" id="ARBA00022840"/>
    </source>
</evidence>
<feature type="region of interest" description="Disordered" evidence="7">
    <location>
        <begin position="671"/>
        <end position="737"/>
    </location>
</feature>
<feature type="compositionally biased region" description="Low complexity" evidence="7">
    <location>
        <begin position="749"/>
        <end position="768"/>
    </location>
</feature>
<comment type="caution">
    <text evidence="9">The sequence shown here is derived from an EMBL/GenBank/DDBJ whole genome shotgun (WGS) entry which is preliminary data.</text>
</comment>
<dbReference type="PROSITE" id="PS50011">
    <property type="entry name" value="PROTEIN_KINASE_DOM"/>
    <property type="match status" value="1"/>
</dbReference>
<dbReference type="PANTHER" id="PTHR11042">
    <property type="entry name" value="EUKARYOTIC TRANSLATION INITIATION FACTOR 2-ALPHA KINASE EIF2-ALPHA KINASE -RELATED"/>
    <property type="match status" value="1"/>
</dbReference>
<dbReference type="GO" id="GO:0005524">
    <property type="term" value="F:ATP binding"/>
    <property type="evidence" value="ECO:0007669"/>
    <property type="project" value="UniProtKB-UniRule"/>
</dbReference>
<dbReference type="SMART" id="SM00220">
    <property type="entry name" value="S_TKc"/>
    <property type="match status" value="1"/>
</dbReference>
<dbReference type="AlphaFoldDB" id="A0A9P7GEN0"/>
<feature type="region of interest" description="Disordered" evidence="7">
    <location>
        <begin position="749"/>
        <end position="833"/>
    </location>
</feature>
<feature type="binding site" evidence="6">
    <location>
        <position position="889"/>
    </location>
    <ligand>
        <name>ATP</name>
        <dbReference type="ChEBI" id="CHEBI:30616"/>
    </ligand>
</feature>
<dbReference type="InterPro" id="IPR017441">
    <property type="entry name" value="Protein_kinase_ATP_BS"/>
</dbReference>
<feature type="domain" description="Protein kinase" evidence="8">
    <location>
        <begin position="857"/>
        <end position="1132"/>
    </location>
</feature>
<protein>
    <recommendedName>
        <fullName evidence="8">Protein kinase domain-containing protein</fullName>
    </recommendedName>
</protein>
<keyword evidence="3" id="KW-0418">Kinase</keyword>
<evidence type="ECO:0000256" key="5">
    <source>
        <dbReference type="ARBA" id="ARBA00037982"/>
    </source>
</evidence>
<dbReference type="PROSITE" id="PS00107">
    <property type="entry name" value="PROTEIN_KINASE_ATP"/>
    <property type="match status" value="1"/>
</dbReference>
<dbReference type="InterPro" id="IPR008271">
    <property type="entry name" value="Ser/Thr_kinase_AS"/>
</dbReference>
<evidence type="ECO:0000259" key="8">
    <source>
        <dbReference type="PROSITE" id="PS50011"/>
    </source>
</evidence>
<accession>A0A9P7GEN0</accession>
<feature type="compositionally biased region" description="Low complexity" evidence="7">
    <location>
        <begin position="361"/>
        <end position="373"/>
    </location>
</feature>
<dbReference type="GO" id="GO:0005634">
    <property type="term" value="C:nucleus"/>
    <property type="evidence" value="ECO:0007669"/>
    <property type="project" value="TreeGrafter"/>
</dbReference>
<dbReference type="SUPFAM" id="SSF56112">
    <property type="entry name" value="Protein kinase-like (PK-like)"/>
    <property type="match status" value="1"/>
</dbReference>